<name>A0A917KBH8_9ACTN</name>
<dbReference type="Proteomes" id="UP000657574">
    <property type="component" value="Unassembled WGS sequence"/>
</dbReference>
<feature type="region of interest" description="Disordered" evidence="1">
    <location>
        <begin position="130"/>
        <end position="198"/>
    </location>
</feature>
<feature type="compositionally biased region" description="Basic and acidic residues" evidence="1">
    <location>
        <begin position="144"/>
        <end position="157"/>
    </location>
</feature>
<feature type="compositionally biased region" description="Basic and acidic residues" evidence="1">
    <location>
        <begin position="93"/>
        <end position="102"/>
    </location>
</feature>
<feature type="compositionally biased region" description="Basic and acidic residues" evidence="1">
    <location>
        <begin position="185"/>
        <end position="198"/>
    </location>
</feature>
<feature type="region of interest" description="Disordered" evidence="1">
    <location>
        <begin position="1"/>
        <end position="112"/>
    </location>
</feature>
<organism evidence="2 3">
    <name type="scientific">Streptomyces brasiliensis</name>
    <dbReference type="NCBI Taxonomy" id="1954"/>
    <lineage>
        <taxon>Bacteria</taxon>
        <taxon>Bacillati</taxon>
        <taxon>Actinomycetota</taxon>
        <taxon>Actinomycetes</taxon>
        <taxon>Kitasatosporales</taxon>
        <taxon>Streptomycetaceae</taxon>
        <taxon>Streptomyces</taxon>
    </lineage>
</organism>
<protein>
    <submittedName>
        <fullName evidence="2">Uncharacterized protein</fullName>
    </submittedName>
</protein>
<evidence type="ECO:0000313" key="3">
    <source>
        <dbReference type="Proteomes" id="UP000657574"/>
    </source>
</evidence>
<dbReference type="AlphaFoldDB" id="A0A917KBH8"/>
<evidence type="ECO:0000313" key="2">
    <source>
        <dbReference type="EMBL" id="GGJ07243.1"/>
    </source>
</evidence>
<evidence type="ECO:0000256" key="1">
    <source>
        <dbReference type="SAM" id="MobiDB-lite"/>
    </source>
</evidence>
<reference evidence="2" key="2">
    <citation type="submission" date="2020-09" db="EMBL/GenBank/DDBJ databases">
        <authorList>
            <person name="Sun Q."/>
            <person name="Ohkuma M."/>
        </authorList>
    </citation>
    <scope>NUCLEOTIDE SEQUENCE</scope>
    <source>
        <strain evidence="2">JCM 3086</strain>
    </source>
</reference>
<comment type="caution">
    <text evidence="2">The sequence shown here is derived from an EMBL/GenBank/DDBJ whole genome shotgun (WGS) entry which is preliminary data.</text>
</comment>
<gene>
    <name evidence="2" type="ORF">GCM10010121_017090</name>
</gene>
<sequence length="253" mass="25773">MGGARPEGADVPQDADSAPRGGVLVGAPAPGDEQDEAESDQPGAQGLRRLGRAVHDGVRLARRLTGRLLGGEAADQRSGAQEQRGCGDDGDEERCPVGEGGHRPGAGDTAGACGVRGLVRVVAFDRALLGAADPPGTPGQPADQGEHGHEERWDHGRLPGQQDGRAGDRGRGTVQPVGDALGDTAGHHSAERAGEQCDARAAEAAHRRARVAVGAVQEVGDHAEDDDEYALGQREGAEGGVPGQPAGRVPSRP</sequence>
<reference evidence="2" key="1">
    <citation type="journal article" date="2014" name="Int. J. Syst. Evol. Microbiol.">
        <title>Complete genome sequence of Corynebacterium casei LMG S-19264T (=DSM 44701T), isolated from a smear-ripened cheese.</title>
        <authorList>
            <consortium name="US DOE Joint Genome Institute (JGI-PGF)"/>
            <person name="Walter F."/>
            <person name="Albersmeier A."/>
            <person name="Kalinowski J."/>
            <person name="Ruckert C."/>
        </authorList>
    </citation>
    <scope>NUCLEOTIDE SEQUENCE</scope>
    <source>
        <strain evidence="2">JCM 3086</strain>
    </source>
</reference>
<keyword evidence="3" id="KW-1185">Reference proteome</keyword>
<dbReference type="EMBL" id="BMQA01000004">
    <property type="protein sequence ID" value="GGJ07243.1"/>
    <property type="molecule type" value="Genomic_DNA"/>
</dbReference>
<accession>A0A917KBH8</accession>
<feature type="region of interest" description="Disordered" evidence="1">
    <location>
        <begin position="215"/>
        <end position="253"/>
    </location>
</feature>
<proteinExistence type="predicted"/>